<comment type="caution">
    <text evidence="1">The sequence shown here is derived from an EMBL/GenBank/DDBJ whole genome shotgun (WGS) entry which is preliminary data.</text>
</comment>
<evidence type="ECO:0000313" key="1">
    <source>
        <dbReference type="EMBL" id="KAK0067859.1"/>
    </source>
</evidence>
<dbReference type="Proteomes" id="UP001233172">
    <property type="component" value="Unassembled WGS sequence"/>
</dbReference>
<sequence length="101" mass="11598">MSKCKSDKKWTKKDLEALLKDGAARLVPASWTKRECWTRFRCVEVGNEISKSLLCVSNVEYGCQYLLAILQLCKDIMHHTQTINVDPGQFKMTSFLPKKSE</sequence>
<organism evidence="1 2">
    <name type="scientific">Biomphalaria pfeifferi</name>
    <name type="common">Bloodfluke planorb</name>
    <name type="synonym">Freshwater snail</name>
    <dbReference type="NCBI Taxonomy" id="112525"/>
    <lineage>
        <taxon>Eukaryota</taxon>
        <taxon>Metazoa</taxon>
        <taxon>Spiralia</taxon>
        <taxon>Lophotrochozoa</taxon>
        <taxon>Mollusca</taxon>
        <taxon>Gastropoda</taxon>
        <taxon>Heterobranchia</taxon>
        <taxon>Euthyneura</taxon>
        <taxon>Panpulmonata</taxon>
        <taxon>Hygrophila</taxon>
        <taxon>Lymnaeoidea</taxon>
        <taxon>Planorbidae</taxon>
        <taxon>Biomphalaria</taxon>
    </lineage>
</organism>
<name>A0AAD8C7G5_BIOPF</name>
<dbReference type="EMBL" id="JASAOG010000006">
    <property type="protein sequence ID" value="KAK0067859.1"/>
    <property type="molecule type" value="Genomic_DNA"/>
</dbReference>
<evidence type="ECO:0000313" key="2">
    <source>
        <dbReference type="Proteomes" id="UP001233172"/>
    </source>
</evidence>
<reference evidence="1" key="1">
    <citation type="journal article" date="2023" name="PLoS Negl. Trop. Dis.">
        <title>A genome sequence for Biomphalaria pfeifferi, the major vector snail for the human-infecting parasite Schistosoma mansoni.</title>
        <authorList>
            <person name="Bu L."/>
            <person name="Lu L."/>
            <person name="Laidemitt M.R."/>
            <person name="Zhang S.M."/>
            <person name="Mutuku M."/>
            <person name="Mkoji G."/>
            <person name="Steinauer M."/>
            <person name="Loker E.S."/>
        </authorList>
    </citation>
    <scope>NUCLEOTIDE SEQUENCE</scope>
    <source>
        <strain evidence="1">KasaAsao</strain>
    </source>
</reference>
<keyword evidence="2" id="KW-1185">Reference proteome</keyword>
<gene>
    <name evidence="1" type="ORF">Bpfe_002700</name>
</gene>
<feature type="non-terminal residue" evidence="1">
    <location>
        <position position="1"/>
    </location>
</feature>
<accession>A0AAD8C7G5</accession>
<reference evidence="1" key="2">
    <citation type="submission" date="2023-04" db="EMBL/GenBank/DDBJ databases">
        <authorList>
            <person name="Bu L."/>
            <person name="Lu L."/>
            <person name="Laidemitt M.R."/>
            <person name="Zhang S.M."/>
            <person name="Mutuku M."/>
            <person name="Mkoji G."/>
            <person name="Steinauer M."/>
            <person name="Loker E.S."/>
        </authorList>
    </citation>
    <scope>NUCLEOTIDE SEQUENCE</scope>
    <source>
        <strain evidence="1">KasaAsao</strain>
        <tissue evidence="1">Whole Snail</tissue>
    </source>
</reference>
<proteinExistence type="predicted"/>
<dbReference type="AlphaFoldDB" id="A0AAD8C7G5"/>
<protein>
    <submittedName>
        <fullName evidence="1">Uncharacterized protein</fullName>
    </submittedName>
</protein>